<evidence type="ECO:0000313" key="2">
    <source>
        <dbReference type="Proteomes" id="UP000296284"/>
    </source>
</evidence>
<accession>A0ABX5T1Z1</accession>
<keyword evidence="2" id="KW-1185">Reference proteome</keyword>
<dbReference type="EMBL" id="CP038469">
    <property type="protein sequence ID" value="QBX80474.1"/>
    <property type="molecule type" value="Genomic_DNA"/>
</dbReference>
<organism evidence="1 2">
    <name type="scientific">Citrobacter tructae</name>
    <dbReference type="NCBI Taxonomy" id="2562449"/>
    <lineage>
        <taxon>Bacteria</taxon>
        <taxon>Pseudomonadati</taxon>
        <taxon>Pseudomonadota</taxon>
        <taxon>Gammaproteobacteria</taxon>
        <taxon>Enterobacterales</taxon>
        <taxon>Enterobacteriaceae</taxon>
        <taxon>Citrobacter</taxon>
    </lineage>
</organism>
<reference evidence="1 2" key="1">
    <citation type="submission" date="2019-03" db="EMBL/GenBank/DDBJ databases">
        <title>Complete genome sequence of Citrobacter sp. SNU WT2 isolated from diseased rainbow trout.</title>
        <authorList>
            <person name="Oh W.T."/>
            <person name="Park S.C."/>
        </authorList>
    </citation>
    <scope>NUCLEOTIDE SEQUENCE [LARGE SCALE GENOMIC DNA]</scope>
    <source>
        <strain evidence="1 2">SNU WT2</strain>
    </source>
</reference>
<protein>
    <submittedName>
        <fullName evidence="1">Uncharacterized protein</fullName>
    </submittedName>
</protein>
<name>A0ABX5T1Z1_9ENTR</name>
<dbReference type="RefSeq" id="WP_135322455.1">
    <property type="nucleotide sequence ID" value="NZ_CP038469.1"/>
</dbReference>
<dbReference type="Proteomes" id="UP000296284">
    <property type="component" value="Chromosome"/>
</dbReference>
<proteinExistence type="predicted"/>
<evidence type="ECO:0000313" key="1">
    <source>
        <dbReference type="EMBL" id="QBX80474.1"/>
    </source>
</evidence>
<gene>
    <name evidence="1" type="ORF">E4Z61_08925</name>
</gene>
<sequence>MSKIPRNHRASWTVQELTFPGRTENAMKLMANKLGIQYQGGIIHGARQRIWTDREWRKLKDNIHLTPSGLLDYFPGRTVRSIAKAKERLRKHRVI</sequence>